<keyword evidence="3" id="KW-1185">Reference proteome</keyword>
<reference evidence="2 3" key="1">
    <citation type="submission" date="2017-02" db="EMBL/GenBank/DDBJ databases">
        <authorList>
            <person name="Peterson S.W."/>
        </authorList>
    </citation>
    <scope>NUCLEOTIDE SEQUENCE [LARGE SCALE GENOMIC DNA]</scope>
    <source>
        <strain evidence="2 3">DSM 22899</strain>
    </source>
</reference>
<proteinExistence type="predicted"/>
<sequence>MIILKTITGLLIAAVLYVPGTTQHEVAKVGEEPVVKENPTEIEQTMFWYNVNAAGTHTVGSPAFTGTKSEVIAAQGCKDLAGNICLYGSADDDLPDNTEIESPSPSEVIRRNNL</sequence>
<gene>
    <name evidence="2" type="ORF">SAMN05660226_02271</name>
</gene>
<organism evidence="2 3">
    <name type="scientific">Parapedobacter luteus</name>
    <dbReference type="NCBI Taxonomy" id="623280"/>
    <lineage>
        <taxon>Bacteria</taxon>
        <taxon>Pseudomonadati</taxon>
        <taxon>Bacteroidota</taxon>
        <taxon>Sphingobacteriia</taxon>
        <taxon>Sphingobacteriales</taxon>
        <taxon>Sphingobacteriaceae</taxon>
        <taxon>Parapedobacter</taxon>
    </lineage>
</organism>
<dbReference type="AlphaFoldDB" id="A0A1T5CKB1"/>
<dbReference type="Proteomes" id="UP000190541">
    <property type="component" value="Unassembled WGS sequence"/>
</dbReference>
<feature type="region of interest" description="Disordered" evidence="1">
    <location>
        <begin position="89"/>
        <end position="114"/>
    </location>
</feature>
<feature type="compositionally biased region" description="Acidic residues" evidence="1">
    <location>
        <begin position="90"/>
        <end position="99"/>
    </location>
</feature>
<dbReference type="STRING" id="623280.SAMN05660226_02271"/>
<name>A0A1T5CKB1_9SPHI</name>
<protein>
    <submittedName>
        <fullName evidence="2">Uncharacterized protein</fullName>
    </submittedName>
</protein>
<evidence type="ECO:0000313" key="2">
    <source>
        <dbReference type="EMBL" id="SKB59580.1"/>
    </source>
</evidence>
<dbReference type="RefSeq" id="WP_079716942.1">
    <property type="nucleotide sequence ID" value="NZ_FUYS01000004.1"/>
</dbReference>
<accession>A0A1T5CKB1</accession>
<dbReference type="EMBL" id="FUYS01000004">
    <property type="protein sequence ID" value="SKB59580.1"/>
    <property type="molecule type" value="Genomic_DNA"/>
</dbReference>
<evidence type="ECO:0000256" key="1">
    <source>
        <dbReference type="SAM" id="MobiDB-lite"/>
    </source>
</evidence>
<evidence type="ECO:0000313" key="3">
    <source>
        <dbReference type="Proteomes" id="UP000190541"/>
    </source>
</evidence>